<evidence type="ECO:0000313" key="1">
    <source>
        <dbReference type="EMBL" id="MDH6179864.1"/>
    </source>
</evidence>
<comment type="caution">
    <text evidence="1">The sequence shown here is derived from an EMBL/GenBank/DDBJ whole genome shotgun (WGS) entry which is preliminary data.</text>
</comment>
<evidence type="ECO:0000313" key="2">
    <source>
        <dbReference type="Proteomes" id="UP001160142"/>
    </source>
</evidence>
<proteinExistence type="predicted"/>
<dbReference type="EMBL" id="JARXVQ010000001">
    <property type="protein sequence ID" value="MDH6179864.1"/>
    <property type="molecule type" value="Genomic_DNA"/>
</dbReference>
<evidence type="ECO:0008006" key="3">
    <source>
        <dbReference type="Google" id="ProtNLM"/>
    </source>
</evidence>
<keyword evidence="2" id="KW-1185">Reference proteome</keyword>
<dbReference type="RefSeq" id="WP_322132240.1">
    <property type="nucleotide sequence ID" value="NZ_CP085036.1"/>
</dbReference>
<name>A0ABT6KIV1_9MICO</name>
<gene>
    <name evidence="1" type="ORF">M2152_000046</name>
</gene>
<sequence>MRCAIEGCDGMPEPGASVPLCSDHLFAAYETVSRDHGITDLLPSPCVACGSRLGVRWPSGWLCAICEWRHGEWPDAERPDARVDVVYYVRSGDRIKIGTSGNPRSRLAALRFDSLLAFERGGRALEQQRHWMFAELRFAGSEWFRAEEPLLTHIESMSTGEDAWNQYFRWVSARLALASGVSPWGSEPG</sequence>
<protein>
    <recommendedName>
        <fullName evidence="3">GIY-YIG nuclease family protein</fullName>
    </recommendedName>
</protein>
<dbReference type="Proteomes" id="UP001160142">
    <property type="component" value="Unassembled WGS sequence"/>
</dbReference>
<accession>A0ABT6KIV1</accession>
<organism evidence="1 2">
    <name type="scientific">Antiquaquibacter oligotrophicus</name>
    <dbReference type="NCBI Taxonomy" id="2880260"/>
    <lineage>
        <taxon>Bacteria</taxon>
        <taxon>Bacillati</taxon>
        <taxon>Actinomycetota</taxon>
        <taxon>Actinomycetes</taxon>
        <taxon>Micrococcales</taxon>
        <taxon>Microbacteriaceae</taxon>
        <taxon>Antiquaquibacter</taxon>
    </lineage>
</organism>
<reference evidence="1 2" key="1">
    <citation type="submission" date="2023-04" db="EMBL/GenBank/DDBJ databases">
        <title>Genome Encyclopedia of Bacteria and Archaea VI: Functional Genomics of Type Strains.</title>
        <authorList>
            <person name="Whitman W."/>
        </authorList>
    </citation>
    <scope>NUCLEOTIDE SEQUENCE [LARGE SCALE GENOMIC DNA]</scope>
    <source>
        <strain evidence="1 2">SG_E_30_P1</strain>
    </source>
</reference>